<name>A0ABV2A1F3_9ACTN</name>
<comment type="function">
    <text evidence="2">Antitoxin component of a type II toxin-antitoxin (TA) system.</text>
</comment>
<dbReference type="SUPFAM" id="SSF143120">
    <property type="entry name" value="YefM-like"/>
    <property type="match status" value="1"/>
</dbReference>
<comment type="similarity">
    <text evidence="1 2">Belongs to the phD/YefM antitoxin family.</text>
</comment>
<proteinExistence type="inferred from homology"/>
<dbReference type="PANTHER" id="PTHR33713:SF6">
    <property type="entry name" value="ANTITOXIN YEFM"/>
    <property type="match status" value="1"/>
</dbReference>
<evidence type="ECO:0000256" key="2">
    <source>
        <dbReference type="RuleBase" id="RU362080"/>
    </source>
</evidence>
<dbReference type="InterPro" id="IPR006442">
    <property type="entry name" value="Antitoxin_Phd/YefM"/>
</dbReference>
<sequence length="96" mass="10834">MTTMPLAEARNHLSKIVDEVERTHDAVTITRNGRPSVVVISVDDYESMTETFALLDSPEEQRRLKEAEESLEAGDVTTAAEMADLMRERVRREDNG</sequence>
<dbReference type="EMBL" id="JBEQNB010000016">
    <property type="protein sequence ID" value="MES0837187.1"/>
    <property type="molecule type" value="Genomic_DNA"/>
</dbReference>
<gene>
    <name evidence="3" type="ORF">ABUK86_25650</name>
</gene>
<organism evidence="3 4">
    <name type="scientific">Nocardiopsis tropica</name>
    <dbReference type="NCBI Taxonomy" id="109330"/>
    <lineage>
        <taxon>Bacteria</taxon>
        <taxon>Bacillati</taxon>
        <taxon>Actinomycetota</taxon>
        <taxon>Actinomycetes</taxon>
        <taxon>Streptosporangiales</taxon>
        <taxon>Nocardiopsidaceae</taxon>
        <taxon>Nocardiopsis</taxon>
    </lineage>
</organism>
<dbReference type="Gene3D" id="1.10.1220.170">
    <property type="match status" value="1"/>
</dbReference>
<accession>A0ABV2A1F3</accession>
<evidence type="ECO:0000256" key="1">
    <source>
        <dbReference type="ARBA" id="ARBA00009981"/>
    </source>
</evidence>
<dbReference type="Gene3D" id="3.40.1620.10">
    <property type="entry name" value="YefM-like domain"/>
    <property type="match status" value="1"/>
</dbReference>
<dbReference type="Pfam" id="PF02604">
    <property type="entry name" value="PhdYeFM_antitox"/>
    <property type="match status" value="1"/>
</dbReference>
<dbReference type="Proteomes" id="UP001432401">
    <property type="component" value="Unassembled WGS sequence"/>
</dbReference>
<dbReference type="NCBIfam" id="TIGR01552">
    <property type="entry name" value="phd_fam"/>
    <property type="match status" value="1"/>
</dbReference>
<dbReference type="InterPro" id="IPR036165">
    <property type="entry name" value="YefM-like_sf"/>
</dbReference>
<protein>
    <recommendedName>
        <fullName evidence="2">Antitoxin</fullName>
    </recommendedName>
</protein>
<reference evidence="3 4" key="1">
    <citation type="submission" date="2024-06" db="EMBL/GenBank/DDBJ databases">
        <authorList>
            <person name="Bataeva Y.V."/>
            <person name="Grigorian L.N."/>
            <person name="Solomentsev V.I."/>
        </authorList>
    </citation>
    <scope>NUCLEOTIDE SEQUENCE [LARGE SCALE GENOMIC DNA]</scope>
    <source>
        <strain evidence="4">SCPM-O-B-12605 (RCAM04882)</strain>
    </source>
</reference>
<evidence type="ECO:0000313" key="3">
    <source>
        <dbReference type="EMBL" id="MES0837187.1"/>
    </source>
</evidence>
<evidence type="ECO:0000313" key="4">
    <source>
        <dbReference type="Proteomes" id="UP001432401"/>
    </source>
</evidence>
<dbReference type="RefSeq" id="WP_267948449.1">
    <property type="nucleotide sequence ID" value="NZ_JBEQNA010000003.1"/>
</dbReference>
<dbReference type="InterPro" id="IPR051405">
    <property type="entry name" value="phD/YefM_antitoxin"/>
</dbReference>
<comment type="caution">
    <text evidence="3">The sequence shown here is derived from an EMBL/GenBank/DDBJ whole genome shotgun (WGS) entry which is preliminary data.</text>
</comment>
<dbReference type="PANTHER" id="PTHR33713">
    <property type="entry name" value="ANTITOXIN YAFN-RELATED"/>
    <property type="match status" value="1"/>
</dbReference>
<keyword evidence="4" id="KW-1185">Reference proteome</keyword>